<dbReference type="InterPro" id="IPR003759">
    <property type="entry name" value="Cbl-bd_cap"/>
</dbReference>
<feature type="domain" description="B12-binding" evidence="3">
    <location>
        <begin position="103"/>
        <end position="229"/>
    </location>
</feature>
<keyword evidence="2" id="KW-0170">Cobalt</keyword>
<dbReference type="InterPro" id="IPR050554">
    <property type="entry name" value="Met_Synthase/Corrinoid"/>
</dbReference>
<evidence type="ECO:0000256" key="1">
    <source>
        <dbReference type="ARBA" id="ARBA00022723"/>
    </source>
</evidence>
<dbReference type="GO" id="GO:0031419">
    <property type="term" value="F:cobalamin binding"/>
    <property type="evidence" value="ECO:0007669"/>
    <property type="project" value="InterPro"/>
</dbReference>
<dbReference type="EMBL" id="BOMW01000007">
    <property type="protein sequence ID" value="GIF03167.1"/>
    <property type="molecule type" value="Genomic_DNA"/>
</dbReference>
<dbReference type="Proteomes" id="UP000629619">
    <property type="component" value="Unassembled WGS sequence"/>
</dbReference>
<dbReference type="Pfam" id="PF02607">
    <property type="entry name" value="B12-binding_2"/>
    <property type="match status" value="1"/>
</dbReference>
<evidence type="ECO:0000256" key="2">
    <source>
        <dbReference type="ARBA" id="ARBA00023285"/>
    </source>
</evidence>
<gene>
    <name evidence="4" type="ORF">Asi03nite_07050</name>
</gene>
<dbReference type="GO" id="GO:0046872">
    <property type="term" value="F:metal ion binding"/>
    <property type="evidence" value="ECO:0007669"/>
    <property type="project" value="UniProtKB-KW"/>
</dbReference>
<name>A0A919KDT2_9ACTN</name>
<sequence>MTRSATFRSLHDPDLTDGYLRMVGDGDEYGATELAYALLDDGVPAQRVMVDLIGGTQARVGELWAGNEWSVAREHAATAVNERVLAAIAVRAQAGTRRGAPTRGRITLACVDGEWHGLPARILAELLRMDGWRVDFLGASVPGPHLITHLHQTGPDAVALSCMIPTRLPRAHAAITACRAAGVPVIAGGRGFGPGGRYAERLGADAWATTAEEAVDRLASDWPPPASPEFPTDYLGDEEYTHLARSRPQLIETAMSRLAAAYPAVHHYDEQQLESTLEDFGHIADFLAASLYIGEPRIFTDFTTWTAGVLIARQVPASALRIGLRLVRDQLIDFPRATETLDRGLASLPATD</sequence>
<comment type="caution">
    <text evidence="4">The sequence shown here is derived from an EMBL/GenBank/DDBJ whole genome shotgun (WGS) entry which is preliminary data.</text>
</comment>
<dbReference type="PROSITE" id="PS51332">
    <property type="entry name" value="B12_BINDING"/>
    <property type="match status" value="1"/>
</dbReference>
<dbReference type="Gene3D" id="3.40.50.280">
    <property type="entry name" value="Cobalamin-binding domain"/>
    <property type="match status" value="1"/>
</dbReference>
<protein>
    <submittedName>
        <fullName evidence="4">Cobalamin-binding protein</fullName>
    </submittedName>
</protein>
<dbReference type="RefSeq" id="WP_203676916.1">
    <property type="nucleotide sequence ID" value="NZ_BOMW01000007.1"/>
</dbReference>
<dbReference type="InterPro" id="IPR006158">
    <property type="entry name" value="Cobalamin-bd"/>
</dbReference>
<dbReference type="AlphaFoldDB" id="A0A919KDT2"/>
<evidence type="ECO:0000259" key="3">
    <source>
        <dbReference type="PROSITE" id="PS51332"/>
    </source>
</evidence>
<dbReference type="PANTHER" id="PTHR45833:SF1">
    <property type="entry name" value="METHIONINE SYNTHASE"/>
    <property type="match status" value="1"/>
</dbReference>
<accession>A0A919KDT2</accession>
<dbReference type="GO" id="GO:0050667">
    <property type="term" value="P:homocysteine metabolic process"/>
    <property type="evidence" value="ECO:0007669"/>
    <property type="project" value="TreeGrafter"/>
</dbReference>
<dbReference type="InterPro" id="IPR036594">
    <property type="entry name" value="Meth_synthase_dom"/>
</dbReference>
<dbReference type="GO" id="GO:0046653">
    <property type="term" value="P:tetrahydrofolate metabolic process"/>
    <property type="evidence" value="ECO:0007669"/>
    <property type="project" value="TreeGrafter"/>
</dbReference>
<evidence type="ECO:0000313" key="4">
    <source>
        <dbReference type="EMBL" id="GIF03167.1"/>
    </source>
</evidence>
<proteinExistence type="predicted"/>
<evidence type="ECO:0000313" key="5">
    <source>
        <dbReference type="Proteomes" id="UP000629619"/>
    </source>
</evidence>
<reference evidence="4" key="1">
    <citation type="submission" date="2021-01" db="EMBL/GenBank/DDBJ databases">
        <title>Whole genome shotgun sequence of Actinoplanes siamensis NBRC 109076.</title>
        <authorList>
            <person name="Komaki H."/>
            <person name="Tamura T."/>
        </authorList>
    </citation>
    <scope>NUCLEOTIDE SEQUENCE</scope>
    <source>
        <strain evidence="4">NBRC 109076</strain>
    </source>
</reference>
<dbReference type="GO" id="GO:0005829">
    <property type="term" value="C:cytosol"/>
    <property type="evidence" value="ECO:0007669"/>
    <property type="project" value="TreeGrafter"/>
</dbReference>
<dbReference type="SUPFAM" id="SSF52242">
    <property type="entry name" value="Cobalamin (vitamin B12)-binding domain"/>
    <property type="match status" value="1"/>
</dbReference>
<dbReference type="Gene3D" id="1.10.1240.10">
    <property type="entry name" value="Methionine synthase domain"/>
    <property type="match status" value="1"/>
</dbReference>
<organism evidence="4 5">
    <name type="scientific">Actinoplanes siamensis</name>
    <dbReference type="NCBI Taxonomy" id="1223317"/>
    <lineage>
        <taxon>Bacteria</taxon>
        <taxon>Bacillati</taxon>
        <taxon>Actinomycetota</taxon>
        <taxon>Actinomycetes</taxon>
        <taxon>Micromonosporales</taxon>
        <taxon>Micromonosporaceae</taxon>
        <taxon>Actinoplanes</taxon>
    </lineage>
</organism>
<keyword evidence="1" id="KW-0479">Metal-binding</keyword>
<dbReference type="Pfam" id="PF02310">
    <property type="entry name" value="B12-binding"/>
    <property type="match status" value="1"/>
</dbReference>
<keyword evidence="5" id="KW-1185">Reference proteome</keyword>
<dbReference type="PANTHER" id="PTHR45833">
    <property type="entry name" value="METHIONINE SYNTHASE"/>
    <property type="match status" value="1"/>
</dbReference>
<dbReference type="GO" id="GO:0008705">
    <property type="term" value="F:methionine synthase activity"/>
    <property type="evidence" value="ECO:0007669"/>
    <property type="project" value="TreeGrafter"/>
</dbReference>
<dbReference type="InterPro" id="IPR036724">
    <property type="entry name" value="Cobalamin-bd_sf"/>
</dbReference>